<dbReference type="GeneID" id="87834188"/>
<comment type="caution">
    <text evidence="1">The sequence shown here is derived from an EMBL/GenBank/DDBJ whole genome shotgun (WGS) entry which is preliminary data.</text>
</comment>
<protein>
    <submittedName>
        <fullName evidence="1">Uncharacterized protein</fullName>
    </submittedName>
</protein>
<reference evidence="1" key="2">
    <citation type="submission" date="2023-05" db="EMBL/GenBank/DDBJ databases">
        <authorList>
            <consortium name="Lawrence Berkeley National Laboratory"/>
            <person name="Steindorff A."/>
            <person name="Hensen N."/>
            <person name="Bonometti L."/>
            <person name="Westerberg I."/>
            <person name="Brannstrom I.O."/>
            <person name="Guillou S."/>
            <person name="Cros-Aarteil S."/>
            <person name="Calhoun S."/>
            <person name="Haridas S."/>
            <person name="Kuo A."/>
            <person name="Mondo S."/>
            <person name="Pangilinan J."/>
            <person name="Riley R."/>
            <person name="Labutti K."/>
            <person name="Andreopoulos B."/>
            <person name="Lipzen A."/>
            <person name="Chen C."/>
            <person name="Yanf M."/>
            <person name="Daum C."/>
            <person name="Ng V."/>
            <person name="Clum A."/>
            <person name="Ohm R."/>
            <person name="Martin F."/>
            <person name="Silar P."/>
            <person name="Natvig D."/>
            <person name="Lalanne C."/>
            <person name="Gautier V."/>
            <person name="Ament-Velasquez S.L."/>
            <person name="Kruys A."/>
            <person name="Hutchinson M.I."/>
            <person name="Powell A.J."/>
            <person name="Barry K."/>
            <person name="Miller A.N."/>
            <person name="Grigoriev I.V."/>
            <person name="Debuchy R."/>
            <person name="Gladieux P."/>
            <person name="Thoren M.H."/>
            <person name="Johannesson H."/>
        </authorList>
    </citation>
    <scope>NUCLEOTIDE SEQUENCE</scope>
    <source>
        <strain evidence="1">CBS 731.68</strain>
    </source>
</reference>
<dbReference type="RefSeq" id="XP_062649703.1">
    <property type="nucleotide sequence ID" value="XM_062797415.1"/>
</dbReference>
<keyword evidence="2" id="KW-1185">Reference proteome</keyword>
<evidence type="ECO:0000313" key="1">
    <source>
        <dbReference type="EMBL" id="KAK4125932.1"/>
    </source>
</evidence>
<name>A0AAN6Z5L8_9PEZI</name>
<accession>A0AAN6Z5L8</accession>
<reference evidence="1" key="1">
    <citation type="journal article" date="2023" name="Mol. Phylogenet. Evol.">
        <title>Genome-scale phylogeny and comparative genomics of the fungal order Sordariales.</title>
        <authorList>
            <person name="Hensen N."/>
            <person name="Bonometti L."/>
            <person name="Westerberg I."/>
            <person name="Brannstrom I.O."/>
            <person name="Guillou S."/>
            <person name="Cros-Aarteil S."/>
            <person name="Calhoun S."/>
            <person name="Haridas S."/>
            <person name="Kuo A."/>
            <person name="Mondo S."/>
            <person name="Pangilinan J."/>
            <person name="Riley R."/>
            <person name="LaButti K."/>
            <person name="Andreopoulos B."/>
            <person name="Lipzen A."/>
            <person name="Chen C."/>
            <person name="Yan M."/>
            <person name="Daum C."/>
            <person name="Ng V."/>
            <person name="Clum A."/>
            <person name="Steindorff A."/>
            <person name="Ohm R.A."/>
            <person name="Martin F."/>
            <person name="Silar P."/>
            <person name="Natvig D.O."/>
            <person name="Lalanne C."/>
            <person name="Gautier V."/>
            <person name="Ament-Velasquez S.L."/>
            <person name="Kruys A."/>
            <person name="Hutchinson M.I."/>
            <person name="Powell A.J."/>
            <person name="Barry K."/>
            <person name="Miller A.N."/>
            <person name="Grigoriev I.V."/>
            <person name="Debuchy R."/>
            <person name="Gladieux P."/>
            <person name="Hiltunen Thoren M."/>
            <person name="Johannesson H."/>
        </authorList>
    </citation>
    <scope>NUCLEOTIDE SEQUENCE</scope>
    <source>
        <strain evidence="1">CBS 731.68</strain>
    </source>
</reference>
<proteinExistence type="predicted"/>
<organism evidence="1 2">
    <name type="scientific">Parathielavia appendiculata</name>
    <dbReference type="NCBI Taxonomy" id="2587402"/>
    <lineage>
        <taxon>Eukaryota</taxon>
        <taxon>Fungi</taxon>
        <taxon>Dikarya</taxon>
        <taxon>Ascomycota</taxon>
        <taxon>Pezizomycotina</taxon>
        <taxon>Sordariomycetes</taxon>
        <taxon>Sordariomycetidae</taxon>
        <taxon>Sordariales</taxon>
        <taxon>Chaetomiaceae</taxon>
        <taxon>Parathielavia</taxon>
    </lineage>
</organism>
<dbReference type="EMBL" id="MU853225">
    <property type="protein sequence ID" value="KAK4125932.1"/>
    <property type="molecule type" value="Genomic_DNA"/>
</dbReference>
<sequence>MSKQSFCLSIASSRLLIETLGNQRIREKLLGSVFPDKLQSAYVRAKDQADFLLYIEVKGRPSTYTITSASTCRKPGTNEWRTAFPVLRMATGPGFQTSYPG</sequence>
<evidence type="ECO:0000313" key="2">
    <source>
        <dbReference type="Proteomes" id="UP001302602"/>
    </source>
</evidence>
<dbReference type="Proteomes" id="UP001302602">
    <property type="component" value="Unassembled WGS sequence"/>
</dbReference>
<gene>
    <name evidence="1" type="ORF">N657DRAFT_709194</name>
</gene>
<dbReference type="AlphaFoldDB" id="A0AAN6Z5L8"/>